<dbReference type="AlphaFoldDB" id="A0A6S7CVD8"/>
<dbReference type="Gene3D" id="1.10.10.10">
    <property type="entry name" value="Winged helix-like DNA-binding domain superfamily/Winged helix DNA-binding domain"/>
    <property type="match status" value="1"/>
</dbReference>
<proteinExistence type="inferred from homology"/>
<dbReference type="EMBL" id="CADIKK010000011">
    <property type="protein sequence ID" value="CAB3788989.1"/>
    <property type="molecule type" value="Genomic_DNA"/>
</dbReference>
<keyword evidence="3" id="KW-0238">DNA-binding</keyword>
<dbReference type="Gene3D" id="3.40.190.290">
    <property type="match status" value="1"/>
</dbReference>
<gene>
    <name evidence="6" type="primary">dmlR_14</name>
    <name evidence="6" type="ORF">LMG28614_02801</name>
</gene>
<dbReference type="RefSeq" id="WP_175150093.1">
    <property type="nucleotide sequence ID" value="NZ_CADIKK010000011.1"/>
</dbReference>
<dbReference type="FunFam" id="1.10.10.10:FF:000001">
    <property type="entry name" value="LysR family transcriptional regulator"/>
    <property type="match status" value="1"/>
</dbReference>
<reference evidence="6 7" key="1">
    <citation type="submission" date="2020-04" db="EMBL/GenBank/DDBJ databases">
        <authorList>
            <person name="De Canck E."/>
        </authorList>
    </citation>
    <scope>NUCLEOTIDE SEQUENCE [LARGE SCALE GENOMIC DNA]</scope>
    <source>
        <strain evidence="6 7">LMG 28614</strain>
    </source>
</reference>
<dbReference type="InterPro" id="IPR036390">
    <property type="entry name" value="WH_DNA-bd_sf"/>
</dbReference>
<comment type="similarity">
    <text evidence="1">Belongs to the LysR transcriptional regulatory family.</text>
</comment>
<dbReference type="InterPro" id="IPR000847">
    <property type="entry name" value="LysR_HTH_N"/>
</dbReference>
<dbReference type="PROSITE" id="PS50931">
    <property type="entry name" value="HTH_LYSR"/>
    <property type="match status" value="1"/>
</dbReference>
<feature type="domain" description="HTH lysR-type" evidence="5">
    <location>
        <begin position="1"/>
        <end position="59"/>
    </location>
</feature>
<dbReference type="InterPro" id="IPR005119">
    <property type="entry name" value="LysR_subst-bd"/>
</dbReference>
<evidence type="ECO:0000313" key="6">
    <source>
        <dbReference type="EMBL" id="CAB3788989.1"/>
    </source>
</evidence>
<dbReference type="PANTHER" id="PTHR30537:SF5">
    <property type="entry name" value="HTH-TYPE TRANSCRIPTIONAL ACTIVATOR TTDR-RELATED"/>
    <property type="match status" value="1"/>
</dbReference>
<dbReference type="InterPro" id="IPR058163">
    <property type="entry name" value="LysR-type_TF_proteobact-type"/>
</dbReference>
<keyword evidence="4" id="KW-0804">Transcription</keyword>
<evidence type="ECO:0000256" key="2">
    <source>
        <dbReference type="ARBA" id="ARBA00023015"/>
    </source>
</evidence>
<dbReference type="Pfam" id="PF00126">
    <property type="entry name" value="HTH_1"/>
    <property type="match status" value="1"/>
</dbReference>
<evidence type="ECO:0000256" key="1">
    <source>
        <dbReference type="ARBA" id="ARBA00009437"/>
    </source>
</evidence>
<accession>A0A6S7CVD8</accession>
<dbReference type="InterPro" id="IPR036388">
    <property type="entry name" value="WH-like_DNA-bd_sf"/>
</dbReference>
<organism evidence="6 7">
    <name type="scientific">Paraburkholderia ultramafica</name>
    <dbReference type="NCBI Taxonomy" id="1544867"/>
    <lineage>
        <taxon>Bacteria</taxon>
        <taxon>Pseudomonadati</taxon>
        <taxon>Pseudomonadota</taxon>
        <taxon>Betaproteobacteria</taxon>
        <taxon>Burkholderiales</taxon>
        <taxon>Burkholderiaceae</taxon>
        <taxon>Paraburkholderia</taxon>
    </lineage>
</organism>
<keyword evidence="2" id="KW-0805">Transcription regulation</keyword>
<dbReference type="PANTHER" id="PTHR30537">
    <property type="entry name" value="HTH-TYPE TRANSCRIPTIONAL REGULATOR"/>
    <property type="match status" value="1"/>
</dbReference>
<protein>
    <submittedName>
        <fullName evidence="6">HTH-type transcriptional regulator DmlR</fullName>
    </submittedName>
</protein>
<sequence>METLQCMRIFVKVASDGGFGSAARRLNLSVPAVSRAVAQLETHLGSRLLNRTTRQIALTEARERYLDRCQGILSSLDDAEAEARSTTAYPTGRLRVHALSSFGHQLVVPAILQYQERFSSLRVEVAMTGTMPDMLQEGYDASIVLAPELTSSGLVSLKLGSIAGVLCASPRYLARYGVPGAPEDLRKHQCLQLATPVFPFDKWVFRGAGETFEVNIGSARLTVNAMEALEPAVVKGLGIAILPAGVALRGLRSGALVRILREYEAQSVNVYALYSSRRFLDAKIRTFIDLLREEVPSMLEADERALTTLDGCEVMRGALKTLGFQRRAPGISPVTLAGGGNESHNSR</sequence>
<dbReference type="SUPFAM" id="SSF53850">
    <property type="entry name" value="Periplasmic binding protein-like II"/>
    <property type="match status" value="1"/>
</dbReference>
<dbReference type="Proteomes" id="UP000494365">
    <property type="component" value="Unassembled WGS sequence"/>
</dbReference>
<dbReference type="GO" id="GO:0003677">
    <property type="term" value="F:DNA binding"/>
    <property type="evidence" value="ECO:0007669"/>
    <property type="project" value="UniProtKB-KW"/>
</dbReference>
<evidence type="ECO:0000313" key="7">
    <source>
        <dbReference type="Proteomes" id="UP000494365"/>
    </source>
</evidence>
<evidence type="ECO:0000256" key="4">
    <source>
        <dbReference type="ARBA" id="ARBA00023163"/>
    </source>
</evidence>
<dbReference type="PRINTS" id="PR00039">
    <property type="entry name" value="HTHLYSR"/>
</dbReference>
<dbReference type="SUPFAM" id="SSF46785">
    <property type="entry name" value="Winged helix' DNA-binding domain"/>
    <property type="match status" value="1"/>
</dbReference>
<keyword evidence="7" id="KW-1185">Reference proteome</keyword>
<dbReference type="GO" id="GO:0003700">
    <property type="term" value="F:DNA-binding transcription factor activity"/>
    <property type="evidence" value="ECO:0007669"/>
    <property type="project" value="InterPro"/>
</dbReference>
<dbReference type="Pfam" id="PF03466">
    <property type="entry name" value="LysR_substrate"/>
    <property type="match status" value="1"/>
</dbReference>
<name>A0A6S7CVD8_9BURK</name>
<evidence type="ECO:0000256" key="3">
    <source>
        <dbReference type="ARBA" id="ARBA00023125"/>
    </source>
</evidence>
<evidence type="ECO:0000259" key="5">
    <source>
        <dbReference type="PROSITE" id="PS50931"/>
    </source>
</evidence>
<dbReference type="CDD" id="cd08422">
    <property type="entry name" value="PBP2_CrgA_like"/>
    <property type="match status" value="1"/>
</dbReference>